<proteinExistence type="predicted"/>
<dbReference type="EMBL" id="LR797493">
    <property type="protein sequence ID" value="CAB4220678.1"/>
    <property type="molecule type" value="Genomic_DNA"/>
</dbReference>
<feature type="coiled-coil region" evidence="1">
    <location>
        <begin position="20"/>
        <end position="47"/>
    </location>
</feature>
<evidence type="ECO:0000256" key="1">
    <source>
        <dbReference type="SAM" id="Coils"/>
    </source>
</evidence>
<evidence type="ECO:0000313" key="2">
    <source>
        <dbReference type="EMBL" id="CAB4220678.1"/>
    </source>
</evidence>
<sequence>MIRKTIGVEAPYRKPDFTYQDMLLDRIKVLEALVAKLEQRIKVLEAK</sequence>
<organism evidence="2">
    <name type="scientific">uncultured Caudovirales phage</name>
    <dbReference type="NCBI Taxonomy" id="2100421"/>
    <lineage>
        <taxon>Viruses</taxon>
        <taxon>Duplodnaviria</taxon>
        <taxon>Heunggongvirae</taxon>
        <taxon>Uroviricota</taxon>
        <taxon>Caudoviricetes</taxon>
        <taxon>Peduoviridae</taxon>
        <taxon>Maltschvirus</taxon>
        <taxon>Maltschvirus maltsch</taxon>
    </lineage>
</organism>
<name>A0A6J5SYZ7_9CAUD</name>
<keyword evidence="1" id="KW-0175">Coiled coil</keyword>
<accession>A0A6J5SYZ7</accession>
<reference evidence="2" key="1">
    <citation type="submission" date="2020-05" db="EMBL/GenBank/DDBJ databases">
        <authorList>
            <person name="Chiriac C."/>
            <person name="Salcher M."/>
            <person name="Ghai R."/>
            <person name="Kavagutti S V."/>
        </authorList>
    </citation>
    <scope>NUCLEOTIDE SEQUENCE</scope>
</reference>
<protein>
    <submittedName>
        <fullName evidence="2">Uncharacterized protein</fullName>
    </submittedName>
</protein>
<gene>
    <name evidence="2" type="ORF">UFOVP1626_11</name>
</gene>